<dbReference type="Gene3D" id="3.40.50.150">
    <property type="entry name" value="Vaccinia Virus protein VP39"/>
    <property type="match status" value="1"/>
</dbReference>
<dbReference type="AlphaFoldDB" id="A0A518E1P2"/>
<dbReference type="CDD" id="cd02440">
    <property type="entry name" value="AdoMet_MTases"/>
    <property type="match status" value="1"/>
</dbReference>
<dbReference type="RefSeq" id="WP_145056895.1">
    <property type="nucleotide sequence ID" value="NZ_CP036433.1"/>
</dbReference>
<dbReference type="InterPro" id="IPR029063">
    <property type="entry name" value="SAM-dependent_MTases_sf"/>
</dbReference>
<dbReference type="InterPro" id="IPR013216">
    <property type="entry name" value="Methyltransf_11"/>
</dbReference>
<proteinExistence type="predicted"/>
<keyword evidence="3" id="KW-1185">Reference proteome</keyword>
<dbReference type="EMBL" id="CP036433">
    <property type="protein sequence ID" value="QDU98010.1"/>
    <property type="molecule type" value="Genomic_DNA"/>
</dbReference>
<reference evidence="2 3" key="1">
    <citation type="submission" date="2019-02" db="EMBL/GenBank/DDBJ databases">
        <title>Deep-cultivation of Planctomycetes and their phenomic and genomic characterization uncovers novel biology.</title>
        <authorList>
            <person name="Wiegand S."/>
            <person name="Jogler M."/>
            <person name="Boedeker C."/>
            <person name="Pinto D."/>
            <person name="Vollmers J."/>
            <person name="Rivas-Marin E."/>
            <person name="Kohn T."/>
            <person name="Peeters S.H."/>
            <person name="Heuer A."/>
            <person name="Rast P."/>
            <person name="Oberbeckmann S."/>
            <person name="Bunk B."/>
            <person name="Jeske O."/>
            <person name="Meyerdierks A."/>
            <person name="Storesund J.E."/>
            <person name="Kallscheuer N."/>
            <person name="Luecker S."/>
            <person name="Lage O.M."/>
            <person name="Pohl T."/>
            <person name="Merkel B.J."/>
            <person name="Hornburger P."/>
            <person name="Mueller R.-W."/>
            <person name="Bruemmer F."/>
            <person name="Labrenz M."/>
            <person name="Spormann A.M."/>
            <person name="Op den Camp H."/>
            <person name="Overmann J."/>
            <person name="Amann R."/>
            <person name="Jetten M.S.M."/>
            <person name="Mascher T."/>
            <person name="Medema M.H."/>
            <person name="Devos D.P."/>
            <person name="Kaster A.-K."/>
            <person name="Ovreas L."/>
            <person name="Rohde M."/>
            <person name="Galperin M.Y."/>
            <person name="Jogler C."/>
        </authorList>
    </citation>
    <scope>NUCLEOTIDE SEQUENCE [LARGE SCALE GENOMIC DNA]</scope>
    <source>
        <strain evidence="2 3">Pla85_3_4</strain>
    </source>
</reference>
<dbReference type="Pfam" id="PF08241">
    <property type="entry name" value="Methyltransf_11"/>
    <property type="match status" value="1"/>
</dbReference>
<feature type="domain" description="Methyltransferase type 11" evidence="1">
    <location>
        <begin position="31"/>
        <end position="83"/>
    </location>
</feature>
<dbReference type="KEGG" id="lcre:Pla8534_58710"/>
<evidence type="ECO:0000313" key="2">
    <source>
        <dbReference type="EMBL" id="QDU98010.1"/>
    </source>
</evidence>
<sequence length="299" mass="33141">MTSSPRLLNVGCGTHWHPEWTNVDLVSHSPAVQQADLRRGIPYADGEFDAVYHSHVLEHLDPADGVAFLRECCRVLRPGGVLRIAAPDLETIAREYLRVLDQVDEGVRPPADLHWMRLELIDQCVRSRPGGEMGRHLADARITNADFVASRVGEEYNLAAGKRSASAPPVQGIARLKKLGRKLLRMERRLRERLAQTVLLLLTGSRGVTAWKEGLYRQSGEVHRWMYDRVNLGQLLTDLGLEQVTTRAADESRIDRFASYELDTLGGATRKPDSLFIEGVKPVAATSPAVRSALASKAA</sequence>
<dbReference type="OrthoDB" id="282790at2"/>
<evidence type="ECO:0000313" key="3">
    <source>
        <dbReference type="Proteomes" id="UP000317648"/>
    </source>
</evidence>
<dbReference type="SUPFAM" id="SSF53335">
    <property type="entry name" value="S-adenosyl-L-methionine-dependent methyltransferases"/>
    <property type="match status" value="1"/>
</dbReference>
<dbReference type="GO" id="GO:0008757">
    <property type="term" value="F:S-adenosylmethionine-dependent methyltransferase activity"/>
    <property type="evidence" value="ECO:0007669"/>
    <property type="project" value="InterPro"/>
</dbReference>
<protein>
    <recommendedName>
        <fullName evidence="1">Methyltransferase type 11 domain-containing protein</fullName>
    </recommendedName>
</protein>
<organism evidence="2 3">
    <name type="scientific">Lignipirellula cremea</name>
    <dbReference type="NCBI Taxonomy" id="2528010"/>
    <lineage>
        <taxon>Bacteria</taxon>
        <taxon>Pseudomonadati</taxon>
        <taxon>Planctomycetota</taxon>
        <taxon>Planctomycetia</taxon>
        <taxon>Pirellulales</taxon>
        <taxon>Pirellulaceae</taxon>
        <taxon>Lignipirellula</taxon>
    </lineage>
</organism>
<name>A0A518E1P2_9BACT</name>
<evidence type="ECO:0000259" key="1">
    <source>
        <dbReference type="Pfam" id="PF08241"/>
    </source>
</evidence>
<gene>
    <name evidence="2" type="ORF">Pla8534_58710</name>
</gene>
<dbReference type="Proteomes" id="UP000317648">
    <property type="component" value="Chromosome"/>
</dbReference>
<accession>A0A518E1P2</accession>